<dbReference type="EC" id="1.5.1.2" evidence="4 5"/>
<evidence type="ECO:0000256" key="4">
    <source>
        <dbReference type="HAMAP-Rule" id="MF_01925"/>
    </source>
</evidence>
<keyword evidence="2 4" id="KW-0521">NADP</keyword>
<dbReference type="PIRSF" id="PIRSF000193">
    <property type="entry name" value="Pyrrol-5-carb_rd"/>
    <property type="match status" value="1"/>
</dbReference>
<dbReference type="InterPro" id="IPR028939">
    <property type="entry name" value="P5C_Rdtase_cat_N"/>
</dbReference>
<evidence type="ECO:0000259" key="8">
    <source>
        <dbReference type="Pfam" id="PF14748"/>
    </source>
</evidence>
<dbReference type="GO" id="GO:0004735">
    <property type="term" value="F:pyrroline-5-carboxylate reductase activity"/>
    <property type="evidence" value="ECO:0007669"/>
    <property type="project" value="UniProtKB-UniRule"/>
</dbReference>
<gene>
    <name evidence="4" type="primary">proC</name>
    <name evidence="9" type="ordered locus">APE_0146.1</name>
</gene>
<evidence type="ECO:0000256" key="5">
    <source>
        <dbReference type="NCBIfam" id="TIGR00112"/>
    </source>
</evidence>
<keyword evidence="10" id="KW-1185">Reference proteome</keyword>
<keyword evidence="3 4" id="KW-0560">Oxidoreductase</keyword>
<evidence type="ECO:0000256" key="6">
    <source>
        <dbReference type="PIRSR" id="PIRSR000193-1"/>
    </source>
</evidence>
<keyword evidence="4" id="KW-0963">Cytoplasm</keyword>
<name>Q9YFV4_AERPE</name>
<dbReference type="InterPro" id="IPR008927">
    <property type="entry name" value="6-PGluconate_DH-like_C_sf"/>
</dbReference>
<dbReference type="SUPFAM" id="SSF48179">
    <property type="entry name" value="6-phosphogluconate dehydrogenase C-terminal domain-like"/>
    <property type="match status" value="1"/>
</dbReference>
<dbReference type="HAMAP" id="MF_01925">
    <property type="entry name" value="P5C_reductase"/>
    <property type="match status" value="1"/>
</dbReference>
<dbReference type="PANTHER" id="PTHR11645">
    <property type="entry name" value="PYRROLINE-5-CARBOXYLATE REDUCTASE"/>
    <property type="match status" value="1"/>
</dbReference>
<evidence type="ECO:0000256" key="1">
    <source>
        <dbReference type="ARBA" id="ARBA00005525"/>
    </source>
</evidence>
<dbReference type="UniPathway" id="UPA00098">
    <property type="reaction ID" value="UER00361"/>
</dbReference>
<comment type="pathway">
    <text evidence="4">Amino-acid biosynthesis; L-proline biosynthesis; L-proline from L-glutamate 5-semialdehyde: step 1/1.</text>
</comment>
<dbReference type="InterPro" id="IPR029036">
    <property type="entry name" value="P5CR_dimer"/>
</dbReference>
<dbReference type="InterPro" id="IPR000304">
    <property type="entry name" value="Pyrroline-COOH_reductase"/>
</dbReference>
<dbReference type="Pfam" id="PF14748">
    <property type="entry name" value="P5CR_dimer"/>
    <property type="match status" value="1"/>
</dbReference>
<dbReference type="GO" id="GO:0005737">
    <property type="term" value="C:cytoplasm"/>
    <property type="evidence" value="ECO:0007669"/>
    <property type="project" value="UniProtKB-SubCell"/>
</dbReference>
<evidence type="ECO:0000313" key="9">
    <source>
        <dbReference type="EMBL" id="BAA79057.2"/>
    </source>
</evidence>
<comment type="subcellular location">
    <subcellularLocation>
        <location evidence="4">Cytoplasm</location>
    </subcellularLocation>
</comment>
<accession>Q9YFV4</accession>
<dbReference type="InterPro" id="IPR036291">
    <property type="entry name" value="NAD(P)-bd_dom_sf"/>
</dbReference>
<dbReference type="AlphaFoldDB" id="Q9YFV4"/>
<dbReference type="Proteomes" id="UP000002518">
    <property type="component" value="Chromosome"/>
</dbReference>
<keyword evidence="4" id="KW-0028">Amino-acid biosynthesis</keyword>
<feature type="domain" description="Pyrroline-5-carboxylate reductase catalytic N-terminal" evidence="7">
    <location>
        <begin position="11"/>
        <end position="100"/>
    </location>
</feature>
<comment type="catalytic activity">
    <reaction evidence="4">
        <text>L-proline + NADP(+) = (S)-1-pyrroline-5-carboxylate + NADPH + 2 H(+)</text>
        <dbReference type="Rhea" id="RHEA:14109"/>
        <dbReference type="ChEBI" id="CHEBI:15378"/>
        <dbReference type="ChEBI" id="CHEBI:17388"/>
        <dbReference type="ChEBI" id="CHEBI:57783"/>
        <dbReference type="ChEBI" id="CHEBI:58349"/>
        <dbReference type="ChEBI" id="CHEBI:60039"/>
        <dbReference type="EC" id="1.5.1.2"/>
    </reaction>
</comment>
<dbReference type="PIR" id="G72769">
    <property type="entry name" value="G72769"/>
</dbReference>
<dbReference type="KEGG" id="ape:APE_0146.1"/>
<protein>
    <recommendedName>
        <fullName evidence="4 5">Pyrroline-5-carboxylate reductase</fullName>
        <shortName evidence="4">P5C reductase</shortName>
        <shortName evidence="4">P5CR</shortName>
        <ecNumber evidence="4 5">1.5.1.2</ecNumber>
    </recommendedName>
    <alternativeName>
        <fullName evidence="4">PCA reductase</fullName>
    </alternativeName>
</protein>
<feature type="domain" description="Pyrroline-5-carboxylate reductase dimerisation" evidence="8">
    <location>
        <begin position="160"/>
        <end position="262"/>
    </location>
</feature>
<dbReference type="GO" id="GO:0055129">
    <property type="term" value="P:L-proline biosynthetic process"/>
    <property type="evidence" value="ECO:0007669"/>
    <property type="project" value="UniProtKB-UniRule"/>
</dbReference>
<reference evidence="9 10" key="1">
    <citation type="journal article" date="1999" name="DNA Res.">
        <title>Complete genome sequence of an aerobic hyper-thermophilic crenarchaeon, Aeropyrum pernix K1.</title>
        <authorList>
            <person name="Kawarabayasi Y."/>
            <person name="Hino Y."/>
            <person name="Horikawa H."/>
            <person name="Yamazaki S."/>
            <person name="Haikawa Y."/>
            <person name="Jin-no K."/>
            <person name="Takahashi M."/>
            <person name="Sekine M."/>
            <person name="Baba S."/>
            <person name="Ankai A."/>
            <person name="Kosugi H."/>
            <person name="Hosoyama A."/>
            <person name="Fukui S."/>
            <person name="Nagai Y."/>
            <person name="Nishijima K."/>
            <person name="Nakazawa H."/>
            <person name="Takamiya M."/>
            <person name="Masuda S."/>
            <person name="Funahashi T."/>
            <person name="Tanaka T."/>
            <person name="Kudoh Y."/>
            <person name="Yamazaki J."/>
            <person name="Kushida N."/>
            <person name="Oguchi A."/>
            <person name="Aoki K."/>
            <person name="Kubota K."/>
            <person name="Nakamura Y."/>
            <person name="Nomura N."/>
            <person name="Sako Y."/>
            <person name="Kikuchi H."/>
        </authorList>
    </citation>
    <scope>NUCLEOTIDE SEQUENCE [LARGE SCALE GENOMIC DNA]</scope>
    <source>
        <strain evidence="10">ATCC 700893 / DSM 11879 / JCM 9820 / NBRC 100138 / K1</strain>
    </source>
</reference>
<proteinExistence type="inferred from homology"/>
<sequence>MKTGAVPKGLRVAVLGVGKIGGAIVKSLLSCGAVVTGTGRRRETLERISRLGAEATVDNRLAAKVSDVVILSVKPYQLPRLLEEIRDVMEGKIVVSVVAGVRLSTLSRALEGSHVYRAMPNINALIGRSTTAVAEYTGDKRASFVESILSCMGSVYWIPEEWMDVWTALVGSMPAYVAVMIDSLTLGGVSAGLPREVAFKAVIDTLGATAEHLGKRDIHPSVLRDEVTTPAGTTIEGLKVIEGEGVDAALIRTVEAAARRAAAIGEAIDNEVRRSLNLR</sequence>
<evidence type="ECO:0000256" key="2">
    <source>
        <dbReference type="ARBA" id="ARBA00022857"/>
    </source>
</evidence>
<dbReference type="EMBL" id="BA000002">
    <property type="protein sequence ID" value="BAA79057.2"/>
    <property type="molecule type" value="Genomic_DNA"/>
</dbReference>
<feature type="binding site" evidence="6">
    <location>
        <position position="59"/>
    </location>
    <ligand>
        <name>NADPH</name>
        <dbReference type="ChEBI" id="CHEBI:57783"/>
    </ligand>
</feature>
<organism evidence="9 10">
    <name type="scientific">Aeropyrum pernix (strain ATCC 700893 / DSM 11879 / JCM 9820 / NBRC 100138 / K1)</name>
    <dbReference type="NCBI Taxonomy" id="272557"/>
    <lineage>
        <taxon>Archaea</taxon>
        <taxon>Thermoproteota</taxon>
        <taxon>Thermoprotei</taxon>
        <taxon>Desulfurococcales</taxon>
        <taxon>Desulfurococcaceae</taxon>
        <taxon>Aeropyrum</taxon>
    </lineage>
</organism>
<evidence type="ECO:0000256" key="3">
    <source>
        <dbReference type="ARBA" id="ARBA00023002"/>
    </source>
</evidence>
<dbReference type="SUPFAM" id="SSF51735">
    <property type="entry name" value="NAD(P)-binding Rossmann-fold domains"/>
    <property type="match status" value="1"/>
</dbReference>
<dbReference type="eggNOG" id="arCOG00455">
    <property type="taxonomic scope" value="Archaea"/>
</dbReference>
<dbReference type="FunFam" id="1.10.3730.10:FF:000001">
    <property type="entry name" value="Pyrroline-5-carboxylate reductase"/>
    <property type="match status" value="1"/>
</dbReference>
<dbReference type="PANTHER" id="PTHR11645:SF0">
    <property type="entry name" value="PYRROLINE-5-CARBOXYLATE REDUCTASE 3"/>
    <property type="match status" value="1"/>
</dbReference>
<dbReference type="Gene3D" id="1.10.3730.10">
    <property type="entry name" value="ProC C-terminal domain-like"/>
    <property type="match status" value="1"/>
</dbReference>
<dbReference type="Gene3D" id="3.40.50.720">
    <property type="entry name" value="NAD(P)-binding Rossmann-like Domain"/>
    <property type="match status" value="1"/>
</dbReference>
<dbReference type="RefSeq" id="WP_010865523.1">
    <property type="nucleotide sequence ID" value="NC_000854.2"/>
</dbReference>
<keyword evidence="4" id="KW-0641">Proline biosynthesis</keyword>
<dbReference type="PATRIC" id="fig|272557.25.peg.101"/>
<comment type="similarity">
    <text evidence="1 4">Belongs to the pyrroline-5-carboxylate reductase family.</text>
</comment>
<evidence type="ECO:0000259" key="7">
    <source>
        <dbReference type="Pfam" id="PF03807"/>
    </source>
</evidence>
<dbReference type="NCBIfam" id="TIGR00112">
    <property type="entry name" value="proC"/>
    <property type="match status" value="1"/>
</dbReference>
<dbReference type="Pfam" id="PF03807">
    <property type="entry name" value="F420_oxidored"/>
    <property type="match status" value="1"/>
</dbReference>
<comment type="function">
    <text evidence="4">Catalyzes the reduction of 1-pyrroline-5-carboxylate (PCA) to L-proline.</text>
</comment>
<dbReference type="GeneID" id="1445680"/>
<evidence type="ECO:0000313" key="10">
    <source>
        <dbReference type="Proteomes" id="UP000002518"/>
    </source>
</evidence>
<dbReference type="EnsemblBacteria" id="BAA79057">
    <property type="protein sequence ID" value="BAA79057"/>
    <property type="gene ID" value="APE_0146.1"/>
</dbReference>
<comment type="catalytic activity">
    <reaction evidence="4">
        <text>L-proline + NAD(+) = (S)-1-pyrroline-5-carboxylate + NADH + 2 H(+)</text>
        <dbReference type="Rhea" id="RHEA:14105"/>
        <dbReference type="ChEBI" id="CHEBI:15378"/>
        <dbReference type="ChEBI" id="CHEBI:17388"/>
        <dbReference type="ChEBI" id="CHEBI:57540"/>
        <dbReference type="ChEBI" id="CHEBI:57945"/>
        <dbReference type="ChEBI" id="CHEBI:60039"/>
        <dbReference type="EC" id="1.5.1.2"/>
    </reaction>
</comment>
<dbReference type="STRING" id="272557.APE_0146.1"/>